<dbReference type="PANTHER" id="PTHR19932:SF10">
    <property type="entry name" value="WD REPEAT AND HMG-BOX DNA-BINDING PROTEIN 1"/>
    <property type="match status" value="1"/>
</dbReference>
<dbReference type="GO" id="GO:0006281">
    <property type="term" value="P:DNA repair"/>
    <property type="evidence" value="ECO:0007669"/>
    <property type="project" value="TreeGrafter"/>
</dbReference>
<dbReference type="InterPro" id="IPR019775">
    <property type="entry name" value="WD40_repeat_CS"/>
</dbReference>
<dbReference type="Pfam" id="PF12341">
    <property type="entry name" value="Mcl1_mid"/>
    <property type="match status" value="1"/>
</dbReference>
<dbReference type="SUPFAM" id="SSF50978">
    <property type="entry name" value="WD40 repeat-like"/>
    <property type="match status" value="1"/>
</dbReference>
<evidence type="ECO:0000256" key="3">
    <source>
        <dbReference type="ARBA" id="ARBA00022737"/>
    </source>
</evidence>
<dbReference type="PROSITE" id="PS50082">
    <property type="entry name" value="WD_REPEATS_2"/>
    <property type="match status" value="1"/>
</dbReference>
<dbReference type="Pfam" id="PF24817">
    <property type="entry name" value="WD40_WDHD1_1st"/>
    <property type="match status" value="1"/>
</dbReference>
<feature type="repeat" description="WD" evidence="5">
    <location>
        <begin position="72"/>
        <end position="113"/>
    </location>
</feature>
<dbReference type="InterPro" id="IPR057646">
    <property type="entry name" value="WD40_WDHD1_1st"/>
</dbReference>
<dbReference type="AlphaFoldDB" id="A0A0C2X0S7"/>
<dbReference type="PANTHER" id="PTHR19932">
    <property type="entry name" value="WD REPEAT AND HMG-BOX DNA BINDING PROTEIN"/>
    <property type="match status" value="1"/>
</dbReference>
<dbReference type="GO" id="GO:0000278">
    <property type="term" value="P:mitotic cell cycle"/>
    <property type="evidence" value="ECO:0007669"/>
    <property type="project" value="TreeGrafter"/>
</dbReference>
<dbReference type="EMBL" id="KN824343">
    <property type="protein sequence ID" value="KIM23087.1"/>
    <property type="molecule type" value="Genomic_DNA"/>
</dbReference>
<reference evidence="10 11" key="1">
    <citation type="submission" date="2014-04" db="EMBL/GenBank/DDBJ databases">
        <authorList>
            <consortium name="DOE Joint Genome Institute"/>
            <person name="Kuo A."/>
            <person name="Zuccaro A."/>
            <person name="Kohler A."/>
            <person name="Nagy L.G."/>
            <person name="Floudas D."/>
            <person name="Copeland A."/>
            <person name="Barry K.W."/>
            <person name="Cichocki N."/>
            <person name="Veneault-Fourrey C."/>
            <person name="LaButti K."/>
            <person name="Lindquist E.A."/>
            <person name="Lipzen A."/>
            <person name="Lundell T."/>
            <person name="Morin E."/>
            <person name="Murat C."/>
            <person name="Sun H."/>
            <person name="Tunlid A."/>
            <person name="Henrissat B."/>
            <person name="Grigoriev I.V."/>
            <person name="Hibbett D.S."/>
            <person name="Martin F."/>
            <person name="Nordberg H.P."/>
            <person name="Cantor M.N."/>
            <person name="Hua S.X."/>
        </authorList>
    </citation>
    <scope>NUCLEOTIDE SEQUENCE [LARGE SCALE GENOMIC DNA]</scope>
    <source>
        <strain evidence="10 11">MAFF 305830</strain>
    </source>
</reference>
<evidence type="ECO:0000256" key="5">
    <source>
        <dbReference type="PROSITE-ProRule" id="PRU00221"/>
    </source>
</evidence>
<organism evidence="10 11">
    <name type="scientific">Serendipita vermifera MAFF 305830</name>
    <dbReference type="NCBI Taxonomy" id="933852"/>
    <lineage>
        <taxon>Eukaryota</taxon>
        <taxon>Fungi</taxon>
        <taxon>Dikarya</taxon>
        <taxon>Basidiomycota</taxon>
        <taxon>Agaricomycotina</taxon>
        <taxon>Agaricomycetes</taxon>
        <taxon>Sebacinales</taxon>
        <taxon>Serendipitaceae</taxon>
        <taxon>Serendipita</taxon>
    </lineage>
</organism>
<feature type="domain" description="WDHD1/CFT4 second beta-propeller" evidence="7">
    <location>
        <begin position="333"/>
        <end position="648"/>
    </location>
</feature>
<dbReference type="Gene3D" id="2.130.10.10">
    <property type="entry name" value="YVTN repeat-like/Quinoprotein amine dehydrogenase"/>
    <property type="match status" value="1"/>
</dbReference>
<feature type="region of interest" description="Disordered" evidence="6">
    <location>
        <begin position="754"/>
        <end position="803"/>
    </location>
</feature>
<dbReference type="PROSITE" id="PS50294">
    <property type="entry name" value="WD_REPEATS_REGION"/>
    <property type="match status" value="1"/>
</dbReference>
<keyword evidence="3" id="KW-0677">Repeat</keyword>
<dbReference type="GO" id="GO:0043596">
    <property type="term" value="C:nuclear replication fork"/>
    <property type="evidence" value="ECO:0007669"/>
    <property type="project" value="TreeGrafter"/>
</dbReference>
<evidence type="ECO:0000259" key="7">
    <source>
        <dbReference type="Pfam" id="PF12341"/>
    </source>
</evidence>
<dbReference type="Proteomes" id="UP000054097">
    <property type="component" value="Unassembled WGS sequence"/>
</dbReference>
<evidence type="ECO:0000256" key="4">
    <source>
        <dbReference type="ARBA" id="ARBA00023242"/>
    </source>
</evidence>
<evidence type="ECO:0000259" key="9">
    <source>
        <dbReference type="Pfam" id="PF24817"/>
    </source>
</evidence>
<name>A0A0C2X0S7_SERVB</name>
<dbReference type="GO" id="GO:0006261">
    <property type="term" value="P:DNA-templated DNA replication"/>
    <property type="evidence" value="ECO:0007669"/>
    <property type="project" value="TreeGrafter"/>
</dbReference>
<dbReference type="InterPro" id="IPR015943">
    <property type="entry name" value="WD40/YVTN_repeat-like_dom_sf"/>
</dbReference>
<evidence type="ECO:0000313" key="11">
    <source>
        <dbReference type="Proteomes" id="UP000054097"/>
    </source>
</evidence>
<feature type="region of interest" description="Disordered" evidence="6">
    <location>
        <begin position="832"/>
        <end position="926"/>
    </location>
</feature>
<evidence type="ECO:0000313" key="10">
    <source>
        <dbReference type="EMBL" id="KIM23087.1"/>
    </source>
</evidence>
<dbReference type="HOGENOM" id="CLU_004219_1_0_1"/>
<keyword evidence="2 5" id="KW-0853">WD repeat</keyword>
<keyword evidence="4" id="KW-0539">Nucleus</keyword>
<evidence type="ECO:0000256" key="6">
    <source>
        <dbReference type="SAM" id="MobiDB-lite"/>
    </source>
</evidence>
<dbReference type="Pfam" id="PF20946">
    <property type="entry name" value="Ctf4_C"/>
    <property type="match status" value="1"/>
</dbReference>
<evidence type="ECO:0000256" key="2">
    <source>
        <dbReference type="ARBA" id="ARBA00022574"/>
    </source>
</evidence>
<feature type="domain" description="WDHD1/CFT4 helical bundle" evidence="8">
    <location>
        <begin position="659"/>
        <end position="747"/>
    </location>
</feature>
<feature type="compositionally biased region" description="Basic and acidic residues" evidence="6">
    <location>
        <begin position="259"/>
        <end position="273"/>
    </location>
</feature>
<sequence>MLTAINSKASSSKVVVLPYAMSPSIQALSGWLLRASEWDITRLLFQIANNILNSDLDIKVIDLKDTTQVLTLTGHKNGVRKVSWHPSSSYMTTSGQDGRILIWDMTGPKPIVIKTIEGLIPLTDPDSSSFSNDCSAVWHPSGKHFYVATKTHEIAVVSRDNWTKTGVLPSSDEISGEIMALAVSPNGLYLASASKDGILIWSTSIKRVLFRHQIDAQTQVNSLLFSTTQNLLAWGDTDGNLCRWVSPIPQGHPGPAVDDGTKTKSSKTKDAREGSPTGDMEEDFGEDVDEDWIIDDIGAGGATGPLAATTEGNAKGGKSYAREIVSVTKAQPPFQPGSTPMANRKAYLAYNALGVVEVTDQDSHQIINIEFHDRSTYNSHHFTDHHHYTLASLGERGIAYAAHATTGTTSERIKTPAMVAYKPYATWGSATEWRVSLPVGEDVVAIAAGGMPTRRSYKNQTGTDEGVVDPEGAGNVVVATSTGYLRFFTGSGIQRYVWAMGGDVVSMVAGNEWVFVVHRQGGTSLDGCQNLLYSLISLDRFEAVQEGTMPLPKGKTLKWIGVSEEGSPAMYDSHGMLFVLDRFRRPGQARWVPVLDTNTLDRRVGKDESYWPVGVSGKMFMCVILKGRAEYPGFPRPLVLELELQIPLLETGLPAAVTAEEKLIRETIVLGWMRDALGPSISSEEISTRELEMDKDLIKLLQLAIKERHLQRAHDIIRLLHHVSSLDTAMKLAEYYHLVGLQDKIRIWKAWREENDDPSDERDERREWDRGPRPIYPPSELVGHLLGGSASGGRPADFKPAPMFPRRGLGNAIPSYGQNAFAKRSAVASSQFGTSAGGTQQQSQYEEQSYGDGSLGADDLGSFDDGGVSATNAASPPVEGKRKRSVEDGGDEMYAATAKKPRTTAGAKPPEASTSSSGQPPSNPFARKMAAAVPANAKPNPFARTLAPTKSMVKSNTFFEKVDAAEAAGPVKKGLFLIPPWT</sequence>
<reference evidence="11" key="2">
    <citation type="submission" date="2015-01" db="EMBL/GenBank/DDBJ databases">
        <title>Evolutionary Origins and Diversification of the Mycorrhizal Mutualists.</title>
        <authorList>
            <consortium name="DOE Joint Genome Institute"/>
            <consortium name="Mycorrhizal Genomics Consortium"/>
            <person name="Kohler A."/>
            <person name="Kuo A."/>
            <person name="Nagy L.G."/>
            <person name="Floudas D."/>
            <person name="Copeland A."/>
            <person name="Barry K.W."/>
            <person name="Cichocki N."/>
            <person name="Veneault-Fourrey C."/>
            <person name="LaButti K."/>
            <person name="Lindquist E.A."/>
            <person name="Lipzen A."/>
            <person name="Lundell T."/>
            <person name="Morin E."/>
            <person name="Murat C."/>
            <person name="Riley R."/>
            <person name="Ohm R."/>
            <person name="Sun H."/>
            <person name="Tunlid A."/>
            <person name="Henrissat B."/>
            <person name="Grigoriev I.V."/>
            <person name="Hibbett D.S."/>
            <person name="Martin F."/>
        </authorList>
    </citation>
    <scope>NUCLEOTIDE SEQUENCE [LARGE SCALE GENOMIC DNA]</scope>
    <source>
        <strain evidence="11">MAFF 305830</strain>
    </source>
</reference>
<dbReference type="GO" id="GO:0003682">
    <property type="term" value="F:chromatin binding"/>
    <property type="evidence" value="ECO:0007669"/>
    <property type="project" value="TreeGrafter"/>
</dbReference>
<dbReference type="InterPro" id="IPR022100">
    <property type="entry name" value="WDHD1/CFT4_beta-prop_2nd"/>
</dbReference>
<dbReference type="STRING" id="933852.A0A0C2X0S7"/>
<evidence type="ECO:0000256" key="1">
    <source>
        <dbReference type="ARBA" id="ARBA00004123"/>
    </source>
</evidence>
<accession>A0A0C2X0S7</accession>
<gene>
    <name evidence="10" type="ORF">M408DRAFT_267219</name>
</gene>
<dbReference type="InterPro" id="IPR001680">
    <property type="entry name" value="WD40_rpt"/>
</dbReference>
<evidence type="ECO:0000259" key="8">
    <source>
        <dbReference type="Pfam" id="PF20946"/>
    </source>
</evidence>
<dbReference type="SMART" id="SM00320">
    <property type="entry name" value="WD40"/>
    <property type="match status" value="4"/>
</dbReference>
<dbReference type="OrthoDB" id="427368at2759"/>
<feature type="domain" description="WDHD1 first WD40" evidence="9">
    <location>
        <begin position="54"/>
        <end position="242"/>
    </location>
</feature>
<feature type="compositionally biased region" description="Low complexity" evidence="6">
    <location>
        <begin position="832"/>
        <end position="867"/>
    </location>
</feature>
<dbReference type="InterPro" id="IPR036322">
    <property type="entry name" value="WD40_repeat_dom_sf"/>
</dbReference>
<feature type="region of interest" description="Disordered" evidence="6">
    <location>
        <begin position="247"/>
        <end position="284"/>
    </location>
</feature>
<feature type="compositionally biased region" description="Basic and acidic residues" evidence="6">
    <location>
        <begin position="762"/>
        <end position="772"/>
    </location>
</feature>
<protein>
    <submittedName>
        <fullName evidence="10">Uncharacterized protein</fullName>
    </submittedName>
</protein>
<comment type="subcellular location">
    <subcellularLocation>
        <location evidence="1">Nucleus</location>
    </subcellularLocation>
</comment>
<keyword evidence="11" id="KW-1185">Reference proteome</keyword>
<dbReference type="InterPro" id="IPR048591">
    <property type="entry name" value="WDHD1/CFT4_hel"/>
</dbReference>
<dbReference type="PROSITE" id="PS00678">
    <property type="entry name" value="WD_REPEATS_1"/>
    <property type="match status" value="1"/>
</dbReference>
<proteinExistence type="predicted"/>